<evidence type="ECO:0000256" key="1">
    <source>
        <dbReference type="SAM" id="MobiDB-lite"/>
    </source>
</evidence>
<evidence type="ECO:0000313" key="2">
    <source>
        <dbReference type="EMBL" id="CAH0015143.1"/>
    </source>
</evidence>
<dbReference type="AlphaFoldDB" id="A0A9N9YEW5"/>
<gene>
    <name evidence="2" type="ORF">CRHIZ90672A_00000987</name>
</gene>
<dbReference type="EMBL" id="CABFNQ020000444">
    <property type="protein sequence ID" value="CAH0015143.1"/>
    <property type="molecule type" value="Genomic_DNA"/>
</dbReference>
<keyword evidence="3" id="KW-1185">Reference proteome</keyword>
<dbReference type="Proteomes" id="UP000696573">
    <property type="component" value="Unassembled WGS sequence"/>
</dbReference>
<evidence type="ECO:0000313" key="3">
    <source>
        <dbReference type="Proteomes" id="UP000696573"/>
    </source>
</evidence>
<comment type="caution">
    <text evidence="2">The sequence shown here is derived from an EMBL/GenBank/DDBJ whole genome shotgun (WGS) entry which is preliminary data.</text>
</comment>
<name>A0A9N9YEW5_9HYPO</name>
<feature type="region of interest" description="Disordered" evidence="1">
    <location>
        <begin position="1"/>
        <end position="39"/>
    </location>
</feature>
<protein>
    <submittedName>
        <fullName evidence="2">Uncharacterized protein</fullName>
    </submittedName>
</protein>
<proteinExistence type="predicted"/>
<feature type="compositionally biased region" description="Polar residues" evidence="1">
    <location>
        <begin position="1"/>
        <end position="14"/>
    </location>
</feature>
<accession>A0A9N9YEW5</accession>
<reference evidence="2" key="1">
    <citation type="submission" date="2021-10" db="EMBL/GenBank/DDBJ databases">
        <authorList>
            <person name="Piombo E."/>
        </authorList>
    </citation>
    <scope>NUCLEOTIDE SEQUENCE</scope>
</reference>
<organism evidence="2 3">
    <name type="scientific">Clonostachys rhizophaga</name>
    <dbReference type="NCBI Taxonomy" id="160324"/>
    <lineage>
        <taxon>Eukaryota</taxon>
        <taxon>Fungi</taxon>
        <taxon>Dikarya</taxon>
        <taxon>Ascomycota</taxon>
        <taxon>Pezizomycotina</taxon>
        <taxon>Sordariomycetes</taxon>
        <taxon>Hypocreomycetidae</taxon>
        <taxon>Hypocreales</taxon>
        <taxon>Bionectriaceae</taxon>
        <taxon>Clonostachys</taxon>
    </lineage>
</organism>
<sequence length="68" mass="7450">MSFHSQNLADSTSPGLVRLSRRLTSSATDDDQASEAGETRAWAFDKTTVVTFMQGIERRLGRTTGDSQ</sequence>